<keyword evidence="2" id="KW-1185">Reference proteome</keyword>
<evidence type="ECO:0000313" key="2">
    <source>
        <dbReference type="Proteomes" id="UP001369086"/>
    </source>
</evidence>
<evidence type="ECO:0000313" key="1">
    <source>
        <dbReference type="EMBL" id="KAK6489744.1"/>
    </source>
</evidence>
<accession>A0ABR0ZY50</accession>
<dbReference type="InterPro" id="IPR004244">
    <property type="entry name" value="Transposase_22"/>
</dbReference>
<dbReference type="PANTHER" id="PTHR11505">
    <property type="entry name" value="L1 TRANSPOSABLE ELEMENT-RELATED"/>
    <property type="match status" value="1"/>
</dbReference>
<dbReference type="Proteomes" id="UP001369086">
    <property type="component" value="Unassembled WGS sequence"/>
</dbReference>
<organism evidence="1 2">
    <name type="scientific">Huso huso</name>
    <name type="common">Beluga</name>
    <name type="synonym">Acipenser huso</name>
    <dbReference type="NCBI Taxonomy" id="61971"/>
    <lineage>
        <taxon>Eukaryota</taxon>
        <taxon>Metazoa</taxon>
        <taxon>Chordata</taxon>
        <taxon>Craniata</taxon>
        <taxon>Vertebrata</taxon>
        <taxon>Euteleostomi</taxon>
        <taxon>Actinopterygii</taxon>
        <taxon>Chondrostei</taxon>
        <taxon>Acipenseriformes</taxon>
        <taxon>Acipenseridae</taxon>
        <taxon>Huso</taxon>
    </lineage>
</organism>
<dbReference type="Gene3D" id="3.30.70.1820">
    <property type="entry name" value="L1 transposable element, RRM domain"/>
    <property type="match status" value="1"/>
</dbReference>
<gene>
    <name evidence="1" type="ORF">HHUSO_G6644</name>
</gene>
<feature type="non-terminal residue" evidence="1">
    <location>
        <position position="1"/>
    </location>
</feature>
<sequence>NLRIIGLPEGIEGSHPTKFISDSCVELFGSEMLVSPPELDQAHLSLAPKPDPLQRPRPMIIRFHRYQTKELVLRAAREWGSLVFRRHRIFNFPDLSADVTPSHAAFKDIKARLYKHGIKFSLLYPTTLHVTFKGQNLIFTSLQEAEAFYKNQVLQSSPWM</sequence>
<reference evidence="1 2" key="1">
    <citation type="submission" date="2021-05" db="EMBL/GenBank/DDBJ databases">
        <authorList>
            <person name="Zahm M."/>
            <person name="Klopp C."/>
            <person name="Cabau C."/>
            <person name="Kuhl H."/>
            <person name="Suciu R."/>
            <person name="Ciorpac M."/>
            <person name="Holostenco D."/>
            <person name="Gessner J."/>
            <person name="Wuertz S."/>
            <person name="Hohne C."/>
            <person name="Stock M."/>
            <person name="Gislard M."/>
            <person name="Lluch J."/>
            <person name="Milhes M."/>
            <person name="Lampietro C."/>
            <person name="Lopez Roques C."/>
            <person name="Donnadieu C."/>
            <person name="Du K."/>
            <person name="Schartl M."/>
            <person name="Guiguen Y."/>
        </authorList>
    </citation>
    <scope>NUCLEOTIDE SEQUENCE [LARGE SCALE GENOMIC DNA]</scope>
    <source>
        <strain evidence="1">Hh-F2</strain>
        <tissue evidence="1">Blood</tissue>
    </source>
</reference>
<name>A0ABR0ZY50_HUSHU</name>
<comment type="caution">
    <text evidence="1">The sequence shown here is derived from an EMBL/GenBank/DDBJ whole genome shotgun (WGS) entry which is preliminary data.</text>
</comment>
<proteinExistence type="predicted"/>
<protein>
    <submittedName>
        <fullName evidence="1">LINE-1 type transposase domain-containing protein 1</fullName>
    </submittedName>
</protein>
<dbReference type="EMBL" id="JAHFZB010000005">
    <property type="protein sequence ID" value="KAK6489744.1"/>
    <property type="molecule type" value="Genomic_DNA"/>
</dbReference>